<feature type="region of interest" description="Disordered" evidence="5">
    <location>
        <begin position="221"/>
        <end position="243"/>
    </location>
</feature>
<feature type="domain" description="Ubiquitin-like" evidence="7">
    <location>
        <begin position="37"/>
        <end position="84"/>
    </location>
</feature>
<feature type="compositionally biased region" description="Polar residues" evidence="5">
    <location>
        <begin position="405"/>
        <end position="446"/>
    </location>
</feature>
<gene>
    <name evidence="8" type="ORF">NKR19_g3858</name>
</gene>
<dbReference type="Gene3D" id="3.10.20.90">
    <property type="entry name" value="Phosphatidylinositol 3-kinase Catalytic Subunit, Chain A, domain 1"/>
    <property type="match status" value="1"/>
</dbReference>
<feature type="compositionally biased region" description="Low complexity" evidence="5">
    <location>
        <begin position="129"/>
        <end position="138"/>
    </location>
</feature>
<feature type="region of interest" description="Disordered" evidence="5">
    <location>
        <begin position="491"/>
        <end position="528"/>
    </location>
</feature>
<evidence type="ECO:0000256" key="6">
    <source>
        <dbReference type="SAM" id="Phobius"/>
    </source>
</evidence>
<dbReference type="Proteomes" id="UP001174691">
    <property type="component" value="Unassembled WGS sequence"/>
</dbReference>
<comment type="caution">
    <text evidence="8">The sequence shown here is derived from an EMBL/GenBank/DDBJ whole genome shotgun (WGS) entry which is preliminary data.</text>
</comment>
<dbReference type="GO" id="GO:0030968">
    <property type="term" value="P:endoplasmic reticulum unfolded protein response"/>
    <property type="evidence" value="ECO:0007669"/>
    <property type="project" value="TreeGrafter"/>
</dbReference>
<evidence type="ECO:0000256" key="2">
    <source>
        <dbReference type="ARBA" id="ARBA00022692"/>
    </source>
</evidence>
<evidence type="ECO:0000256" key="3">
    <source>
        <dbReference type="ARBA" id="ARBA00022989"/>
    </source>
</evidence>
<organism evidence="8 9">
    <name type="scientific">Coniochaeta hoffmannii</name>
    <dbReference type="NCBI Taxonomy" id="91930"/>
    <lineage>
        <taxon>Eukaryota</taxon>
        <taxon>Fungi</taxon>
        <taxon>Dikarya</taxon>
        <taxon>Ascomycota</taxon>
        <taxon>Pezizomycotina</taxon>
        <taxon>Sordariomycetes</taxon>
        <taxon>Sordariomycetidae</taxon>
        <taxon>Coniochaetales</taxon>
        <taxon>Coniochaetaceae</taxon>
        <taxon>Coniochaeta</taxon>
    </lineage>
</organism>
<dbReference type="InterPro" id="IPR039751">
    <property type="entry name" value="HERPUD1/2"/>
</dbReference>
<protein>
    <recommendedName>
        <fullName evidence="7">Ubiquitin-like domain-containing protein</fullName>
    </recommendedName>
</protein>
<dbReference type="PANTHER" id="PTHR12943">
    <property type="entry name" value="HOMOCYSTEINE-RESPONSIVE ENDOPLASMIC RETICULUM-RESIDENT UNIQUITIN-LIKE DOMAIN HERPUD PROTEIN FAMILY MEMBER"/>
    <property type="match status" value="1"/>
</dbReference>
<keyword evidence="2 6" id="KW-0812">Transmembrane</keyword>
<accession>A0AA38RUP9</accession>
<keyword evidence="3 6" id="KW-1133">Transmembrane helix</keyword>
<keyword evidence="9" id="KW-1185">Reference proteome</keyword>
<comment type="subcellular location">
    <subcellularLocation>
        <location evidence="1">Membrane</location>
    </subcellularLocation>
</comment>
<evidence type="ECO:0000313" key="8">
    <source>
        <dbReference type="EMBL" id="KAJ9157078.1"/>
    </source>
</evidence>
<evidence type="ECO:0000256" key="1">
    <source>
        <dbReference type="ARBA" id="ARBA00004370"/>
    </source>
</evidence>
<feature type="transmembrane region" description="Helical" evidence="6">
    <location>
        <begin position="547"/>
        <end position="574"/>
    </location>
</feature>
<name>A0AA38RUP9_9PEZI</name>
<reference evidence="8" key="1">
    <citation type="submission" date="2022-07" db="EMBL/GenBank/DDBJ databases">
        <title>Fungi with potential for degradation of polypropylene.</title>
        <authorList>
            <person name="Gostincar C."/>
        </authorList>
    </citation>
    <scope>NUCLEOTIDE SEQUENCE</scope>
    <source>
        <strain evidence="8">EXF-13287</strain>
    </source>
</reference>
<feature type="compositionally biased region" description="Low complexity" evidence="5">
    <location>
        <begin position="750"/>
        <end position="773"/>
    </location>
</feature>
<proteinExistence type="predicted"/>
<feature type="region of interest" description="Disordered" evidence="5">
    <location>
        <begin position="324"/>
        <end position="346"/>
    </location>
</feature>
<evidence type="ECO:0000259" key="7">
    <source>
        <dbReference type="Pfam" id="PF00240"/>
    </source>
</evidence>
<feature type="compositionally biased region" description="Low complexity" evidence="5">
    <location>
        <begin position="644"/>
        <end position="683"/>
    </location>
</feature>
<dbReference type="EMBL" id="JANBVN010000045">
    <property type="protein sequence ID" value="KAJ9157078.1"/>
    <property type="molecule type" value="Genomic_DNA"/>
</dbReference>
<dbReference type="GO" id="GO:0016020">
    <property type="term" value="C:membrane"/>
    <property type="evidence" value="ECO:0007669"/>
    <property type="project" value="UniProtKB-SubCell"/>
</dbReference>
<dbReference type="InterPro" id="IPR029071">
    <property type="entry name" value="Ubiquitin-like_domsf"/>
</dbReference>
<dbReference type="AlphaFoldDB" id="A0AA38RUP9"/>
<dbReference type="InterPro" id="IPR000626">
    <property type="entry name" value="Ubiquitin-like_dom"/>
</dbReference>
<feature type="region of interest" description="Disordered" evidence="5">
    <location>
        <begin position="735"/>
        <end position="800"/>
    </location>
</feature>
<evidence type="ECO:0000256" key="5">
    <source>
        <dbReference type="SAM" id="MobiDB-lite"/>
    </source>
</evidence>
<feature type="region of interest" description="Disordered" evidence="5">
    <location>
        <begin position="105"/>
        <end position="165"/>
    </location>
</feature>
<feature type="region of interest" description="Disordered" evidence="5">
    <location>
        <begin position="623"/>
        <end position="683"/>
    </location>
</feature>
<feature type="region of interest" description="Disordered" evidence="5">
    <location>
        <begin position="405"/>
        <end position="447"/>
    </location>
</feature>
<dbReference type="PANTHER" id="PTHR12943:SF27">
    <property type="entry name" value="HOMOCYSTEINE-INDUCED ENDOPLASMIC RETICULUM PROTEIN, ISOFORM A"/>
    <property type="match status" value="1"/>
</dbReference>
<feature type="compositionally biased region" description="Basic and acidic residues" evidence="5">
    <location>
        <begin position="735"/>
        <end position="748"/>
    </location>
</feature>
<keyword evidence="4 6" id="KW-0472">Membrane</keyword>
<evidence type="ECO:0000256" key="4">
    <source>
        <dbReference type="ARBA" id="ARBA00023136"/>
    </source>
</evidence>
<sequence>MAETSATPAQADTPSGFNLQVVSPSASVSRPLVFPGIPASTTVRQLKEKIRDAVASRPGDDQQRLIHRGRLLARDDETLENVLGAEALRSGEQQTLHLVLREISDHHPGPSQTTPVRGHSPAPGTLPGAQQRAQQAPRPQQPPLIHHPHQHIHAGHAYPPGNRPLTAPIIQMPPFIGMPPMPFQYNGPFHPPGAADPTVHEQLANEAHRMMANIMNPNPQQAATPVGGARASSNPPPHGRVPTQTASRLTQHLAQHAQQQEALANHAEQITNLLNNPVTNQPNRPAASQQFANQAAHPLHHGQRLMAQQLVDQGQRERAAAGLHGVQDNGPANLQGQAWNMSGRNSPVVGQPVNVTREVVTQNGNVIRWTTTVNGQVNGHTVHIPNVNTPIQPIAPGVTTSVFQIPSRQGSRTATPDPSQRAQNAGSGSVPTSAQPAARSQPSQEQPEVYIAMSPTGPQALLLTNSGAYYSPQVMQQAAMYPPLPSFYDPRGYLAPGRNPTSLRERSVRQRRRAQNQPQQGGAQPPAANNQVNQAIDLHQHRGPPNVGAAAVLAAMWPHVWLLVRLAAFVWWFTATDSSWSRWVTVVLIAIGVFAVNTGLFNNIAHQAWDPFRRHLEGLLLPGARVMPPPPPAPPNNADRQEGGDAAAAAPDPNRRGPVPQPAGGQPHQQQQQQPARHNPNPAETAARLVARRQQHNANWVMDQIRRVERAGLLFLASIAPGVAERHIAHLEAQEREAAQGRARREAEAAAEAARAQSGAQAQAEGRAGAAAEGTGGGEEEGLPEGREPAQGQEGPLIEV</sequence>
<dbReference type="SUPFAM" id="SSF54236">
    <property type="entry name" value="Ubiquitin-like"/>
    <property type="match status" value="1"/>
</dbReference>
<feature type="compositionally biased region" description="Low complexity" evidence="5">
    <location>
        <begin position="515"/>
        <end position="528"/>
    </location>
</feature>
<feature type="compositionally biased region" description="Polar residues" evidence="5">
    <location>
        <begin position="330"/>
        <end position="345"/>
    </location>
</feature>
<evidence type="ECO:0000313" key="9">
    <source>
        <dbReference type="Proteomes" id="UP001174691"/>
    </source>
</evidence>
<feature type="transmembrane region" description="Helical" evidence="6">
    <location>
        <begin position="580"/>
        <end position="605"/>
    </location>
</feature>
<dbReference type="Pfam" id="PF00240">
    <property type="entry name" value="ubiquitin"/>
    <property type="match status" value="1"/>
</dbReference>